<dbReference type="GO" id="GO:0005975">
    <property type="term" value="P:carbohydrate metabolic process"/>
    <property type="evidence" value="ECO:0007669"/>
    <property type="project" value="InterPro"/>
</dbReference>
<organism evidence="13 14">
    <name type="scientific">Thermoproteota archaeon</name>
    <dbReference type="NCBI Taxonomy" id="2056631"/>
    <lineage>
        <taxon>Archaea</taxon>
        <taxon>Thermoproteota</taxon>
    </lineage>
</organism>
<dbReference type="InterPro" id="IPR036900">
    <property type="entry name" value="A-D-PHexomutase_C_sf"/>
</dbReference>
<dbReference type="EMBL" id="QMQV01000005">
    <property type="protein sequence ID" value="RLE50462.1"/>
    <property type="molecule type" value="Genomic_DNA"/>
</dbReference>
<evidence type="ECO:0000256" key="5">
    <source>
        <dbReference type="ARBA" id="ARBA00022842"/>
    </source>
</evidence>
<dbReference type="GO" id="GO:0006166">
    <property type="term" value="P:purine ribonucleoside salvage"/>
    <property type="evidence" value="ECO:0007669"/>
    <property type="project" value="TreeGrafter"/>
</dbReference>
<dbReference type="Pfam" id="PF02878">
    <property type="entry name" value="PGM_PMM_I"/>
    <property type="match status" value="1"/>
</dbReference>
<comment type="similarity">
    <text evidence="2 7">Belongs to the phosphohexose mutase family.</text>
</comment>
<dbReference type="PANTHER" id="PTHR45745:SF1">
    <property type="entry name" value="PHOSPHOGLUCOMUTASE 2B-RELATED"/>
    <property type="match status" value="1"/>
</dbReference>
<accession>A0A497F373</accession>
<dbReference type="SUPFAM" id="SSF55957">
    <property type="entry name" value="Phosphoglucomutase, C-terminal domain"/>
    <property type="match status" value="1"/>
</dbReference>
<dbReference type="CDD" id="cd05800">
    <property type="entry name" value="PGM_like2"/>
    <property type="match status" value="1"/>
</dbReference>
<feature type="domain" description="Alpha-D-phosphohexomutase alpha/beta/alpha" evidence="11">
    <location>
        <begin position="268"/>
        <end position="379"/>
    </location>
</feature>
<dbReference type="SUPFAM" id="SSF53738">
    <property type="entry name" value="Phosphoglucomutase, first 3 domains"/>
    <property type="match status" value="2"/>
</dbReference>
<evidence type="ECO:0000313" key="13">
    <source>
        <dbReference type="EMBL" id="RLE53791.1"/>
    </source>
</evidence>
<dbReference type="Proteomes" id="UP000272051">
    <property type="component" value="Unassembled WGS sequence"/>
</dbReference>
<evidence type="ECO:0000259" key="11">
    <source>
        <dbReference type="Pfam" id="PF02880"/>
    </source>
</evidence>
<feature type="domain" description="Alpha-D-phosphohexomutase alpha/beta/alpha" evidence="10">
    <location>
        <begin position="163"/>
        <end position="263"/>
    </location>
</feature>
<evidence type="ECO:0000313" key="12">
    <source>
        <dbReference type="EMBL" id="RLE50462.1"/>
    </source>
</evidence>
<dbReference type="EMBL" id="QMQX01000001">
    <property type="protein sequence ID" value="RLE53791.1"/>
    <property type="molecule type" value="Genomic_DNA"/>
</dbReference>
<evidence type="ECO:0000256" key="6">
    <source>
        <dbReference type="ARBA" id="ARBA00023235"/>
    </source>
</evidence>
<dbReference type="GO" id="GO:0008973">
    <property type="term" value="F:phosphopentomutase activity"/>
    <property type="evidence" value="ECO:0007669"/>
    <property type="project" value="TreeGrafter"/>
</dbReference>
<dbReference type="PANTHER" id="PTHR45745">
    <property type="entry name" value="PHOSPHOMANNOMUTASE 45A"/>
    <property type="match status" value="1"/>
</dbReference>
<name>A0A497F373_9CREN</name>
<dbReference type="InterPro" id="IPR005844">
    <property type="entry name" value="A-D-PHexomutase_a/b/a-I"/>
</dbReference>
<keyword evidence="5 7" id="KW-0460">Magnesium</keyword>
<dbReference type="Gene3D" id="3.30.310.50">
    <property type="entry name" value="Alpha-D-phosphohexomutase, C-terminal domain"/>
    <property type="match status" value="1"/>
</dbReference>
<dbReference type="InterPro" id="IPR016055">
    <property type="entry name" value="A-D-PHexomutase_a/b/a-I/II/III"/>
</dbReference>
<dbReference type="Gene3D" id="3.40.120.10">
    <property type="entry name" value="Alpha-D-Glucose-1,6-Bisphosphate, subunit A, domain 3"/>
    <property type="match status" value="3"/>
</dbReference>
<dbReference type="Pfam" id="PF00408">
    <property type="entry name" value="PGM_PMM_IV"/>
    <property type="match status" value="1"/>
</dbReference>
<dbReference type="Proteomes" id="UP000278475">
    <property type="component" value="Unassembled WGS sequence"/>
</dbReference>
<evidence type="ECO:0000256" key="1">
    <source>
        <dbReference type="ARBA" id="ARBA00001946"/>
    </source>
</evidence>
<dbReference type="InterPro" id="IPR005843">
    <property type="entry name" value="A-D-PHexomutase_C"/>
</dbReference>
<evidence type="ECO:0000313" key="15">
    <source>
        <dbReference type="Proteomes" id="UP000278475"/>
    </source>
</evidence>
<comment type="caution">
    <text evidence="13">The sequence shown here is derived from an EMBL/GenBank/DDBJ whole genome shotgun (WGS) entry which is preliminary data.</text>
</comment>
<evidence type="ECO:0000259" key="9">
    <source>
        <dbReference type="Pfam" id="PF02878"/>
    </source>
</evidence>
<dbReference type="InterPro" id="IPR016066">
    <property type="entry name" value="A-D-PHexomutase_CS"/>
</dbReference>
<gene>
    <name evidence="12" type="ORF">DRJ31_01200</name>
    <name evidence="13" type="ORF">DRJ33_00075</name>
</gene>
<comment type="cofactor">
    <cofactor evidence="1">
        <name>Mg(2+)</name>
        <dbReference type="ChEBI" id="CHEBI:18420"/>
    </cofactor>
</comment>
<feature type="domain" description="Alpha-D-phosphohexomutase alpha/beta/alpha" evidence="9">
    <location>
        <begin position="3"/>
        <end position="135"/>
    </location>
</feature>
<dbReference type="AlphaFoldDB" id="A0A497F373"/>
<evidence type="ECO:0000259" key="8">
    <source>
        <dbReference type="Pfam" id="PF00408"/>
    </source>
</evidence>
<evidence type="ECO:0000256" key="4">
    <source>
        <dbReference type="ARBA" id="ARBA00022723"/>
    </source>
</evidence>
<reference evidence="14 15" key="1">
    <citation type="submission" date="2018-06" db="EMBL/GenBank/DDBJ databases">
        <title>Extensive metabolic versatility and redundancy in microbially diverse, dynamic hydrothermal sediments.</title>
        <authorList>
            <person name="Dombrowski N."/>
            <person name="Teske A."/>
            <person name="Baker B.J."/>
        </authorList>
    </citation>
    <scope>NUCLEOTIDE SEQUENCE [LARGE SCALE GENOMIC DNA]</scope>
    <source>
        <strain evidence="13">B34_G17</strain>
        <strain evidence="12">B66_G16</strain>
    </source>
</reference>
<keyword evidence="3" id="KW-0597">Phosphoprotein</keyword>
<dbReference type="InterPro" id="IPR005841">
    <property type="entry name" value="Alpha-D-phosphohexomutase_SF"/>
</dbReference>
<dbReference type="PRINTS" id="PR00509">
    <property type="entry name" value="PGMPMM"/>
</dbReference>
<feature type="domain" description="Alpha-D-phosphohexomutase C-terminal" evidence="8">
    <location>
        <begin position="409"/>
        <end position="459"/>
    </location>
</feature>
<evidence type="ECO:0000256" key="3">
    <source>
        <dbReference type="ARBA" id="ARBA00022553"/>
    </source>
</evidence>
<dbReference type="GO" id="GO:0000287">
    <property type="term" value="F:magnesium ion binding"/>
    <property type="evidence" value="ECO:0007669"/>
    <property type="project" value="InterPro"/>
</dbReference>
<dbReference type="InterPro" id="IPR005846">
    <property type="entry name" value="A-D-PHexomutase_a/b/a-III"/>
</dbReference>
<dbReference type="Pfam" id="PF02879">
    <property type="entry name" value="PGM_PMM_II"/>
    <property type="match status" value="1"/>
</dbReference>
<dbReference type="InterPro" id="IPR005845">
    <property type="entry name" value="A-D-PHexomutase_a/b/a-II"/>
</dbReference>
<evidence type="ECO:0000256" key="2">
    <source>
        <dbReference type="ARBA" id="ARBA00010231"/>
    </source>
</evidence>
<evidence type="ECO:0000256" key="7">
    <source>
        <dbReference type="RuleBase" id="RU004326"/>
    </source>
</evidence>
<keyword evidence="6" id="KW-0413">Isomerase</keyword>
<dbReference type="Pfam" id="PF02880">
    <property type="entry name" value="PGM_PMM_III"/>
    <property type="match status" value="1"/>
</dbReference>
<evidence type="ECO:0000313" key="14">
    <source>
        <dbReference type="Proteomes" id="UP000272051"/>
    </source>
</evidence>
<dbReference type="PROSITE" id="PS00710">
    <property type="entry name" value="PGM_PMM"/>
    <property type="match status" value="1"/>
</dbReference>
<keyword evidence="4 7" id="KW-0479">Metal-binding</keyword>
<protein>
    <submittedName>
        <fullName evidence="13">Phosphoglucomutase/phosphomannomutase family protein</fullName>
    </submittedName>
</protein>
<evidence type="ECO:0000259" key="10">
    <source>
        <dbReference type="Pfam" id="PF02879"/>
    </source>
</evidence>
<sequence>MVIKFGTDGWRAIIDQDFNDRNVAMLAQAVANYLINLKMERRGVAIGYDTRRKSKHFAKIVAEVFAGNDIPVMFTEDYTPTPALAYTVLKHKLAGAVMITASHNPPEWNGFKFIPYHTGPALPEETSAIESEISKVYGKKVRRMDFEKAISRGLITLYSPKEDYAHWVLSFLDLNLLKNKRLKVIVDPMHGASCGYLDYILSQIGCEIEVIHGTPDPLFGGLTPEPIEKNLHALSEHVVLRGADIGLATDGDADRVGVCDVNGVFISPNQLYPLLYLHLIEFKNMKGNVARTVSTTHLVDRIAEHYGYQSIETPVGFKYIGKLLREGKAIIGGEESGGFSIVNHVSEKDGILTALLAAEIKAELNFSLTSRLNQIHERYGFMISGRVDVRCEKGREVVELIKRSSISKVAGLEVSKVIDIDGIKFVLRNGSWLLLRASGTEPLLRIYAESNSREKLEELLGFGKKLAEETSLKLA</sequence>
<proteinExistence type="inferred from homology"/>